<evidence type="ECO:0000256" key="1">
    <source>
        <dbReference type="PROSITE-ProRule" id="PRU00339"/>
    </source>
</evidence>
<dbReference type="SMART" id="SM00028">
    <property type="entry name" value="TPR"/>
    <property type="match status" value="3"/>
</dbReference>
<dbReference type="EMBL" id="MLAK01000461">
    <property type="protein sequence ID" value="OHT13882.1"/>
    <property type="molecule type" value="Genomic_DNA"/>
</dbReference>
<dbReference type="AlphaFoldDB" id="A0A1J4KS08"/>
<keyword evidence="1" id="KW-0802">TPR repeat</keyword>
<dbReference type="PROSITE" id="PS50005">
    <property type="entry name" value="TPR"/>
    <property type="match status" value="1"/>
</dbReference>
<dbReference type="SUPFAM" id="SSF48452">
    <property type="entry name" value="TPR-like"/>
    <property type="match status" value="1"/>
</dbReference>
<sequence length="476" mass="55299">MEEGRKLASCNKTDIETAQNILKYAKDLMTIHRLSWKPPKSKTYFQAPNNWLEELLLLSYRLIYCIIRQPNDFLQTDLPNQFVSLLLYSASQLKQLDVISPLIDQIIQNLMCVDLLIPYFIHIDHFMAVSLLIDAYNEKMCDFTRLISCIYLCKHQNFNKRILPFLDKLEEKYPSEIASIRLCLTITNKSIQTIEEDKEMKNTLLNILDDALLATPENFQILYNAAYIHALLGNKEKAYNYLKQSLSFKPSDGRLILFMIRLLRSNSQPNSALSLSRTAKSLLSLNSKQKKYIEIDTMFAAAEANQIPKAIRYITQLKRDYPFDTDVMSSVIRLNLMINKTKEATETLKEWSIFDKETPEYFFCFSQICIENKDYIEAEKFLNAAIEIDPRNAEFQAALSCLLAKQGKMDQAYERALIALKNDPFYPFAWRAMVNAVNGEEKIQAEDKFAQMQKIYVDLKNVDILLFQEEDVVMNK</sequence>
<gene>
    <name evidence="2" type="ORF">TRFO_15910</name>
</gene>
<organism evidence="2 3">
    <name type="scientific">Tritrichomonas foetus</name>
    <dbReference type="NCBI Taxonomy" id="1144522"/>
    <lineage>
        <taxon>Eukaryota</taxon>
        <taxon>Metamonada</taxon>
        <taxon>Parabasalia</taxon>
        <taxon>Tritrichomonadida</taxon>
        <taxon>Tritrichomonadidae</taxon>
        <taxon>Tritrichomonas</taxon>
    </lineage>
</organism>
<name>A0A1J4KS08_9EUKA</name>
<accession>A0A1J4KS08</accession>
<protein>
    <submittedName>
        <fullName evidence="2">TPR Domain containing protein</fullName>
    </submittedName>
</protein>
<dbReference type="Gene3D" id="1.25.40.10">
    <property type="entry name" value="Tetratricopeptide repeat domain"/>
    <property type="match status" value="2"/>
</dbReference>
<keyword evidence="3" id="KW-1185">Reference proteome</keyword>
<evidence type="ECO:0000313" key="3">
    <source>
        <dbReference type="Proteomes" id="UP000179807"/>
    </source>
</evidence>
<feature type="repeat" description="TPR" evidence="1">
    <location>
        <begin position="219"/>
        <end position="252"/>
    </location>
</feature>
<dbReference type="RefSeq" id="XP_068367018.1">
    <property type="nucleotide sequence ID" value="XM_068498656.1"/>
</dbReference>
<dbReference type="InterPro" id="IPR011990">
    <property type="entry name" value="TPR-like_helical_dom_sf"/>
</dbReference>
<dbReference type="Proteomes" id="UP000179807">
    <property type="component" value="Unassembled WGS sequence"/>
</dbReference>
<reference evidence="2" key="1">
    <citation type="submission" date="2016-10" db="EMBL/GenBank/DDBJ databases">
        <authorList>
            <person name="Benchimol M."/>
            <person name="Almeida L.G."/>
            <person name="Vasconcelos A.T."/>
            <person name="Perreira-Neves A."/>
            <person name="Rosa I.A."/>
            <person name="Tasca T."/>
            <person name="Bogo M.R."/>
            <person name="de Souza W."/>
        </authorList>
    </citation>
    <scope>NUCLEOTIDE SEQUENCE [LARGE SCALE GENOMIC DNA]</scope>
    <source>
        <strain evidence="2">K</strain>
    </source>
</reference>
<evidence type="ECO:0000313" key="2">
    <source>
        <dbReference type="EMBL" id="OHT13882.1"/>
    </source>
</evidence>
<dbReference type="InterPro" id="IPR019734">
    <property type="entry name" value="TPR_rpt"/>
</dbReference>
<dbReference type="Pfam" id="PF13181">
    <property type="entry name" value="TPR_8"/>
    <property type="match status" value="1"/>
</dbReference>
<dbReference type="VEuPathDB" id="TrichDB:TRFO_15910"/>
<dbReference type="Pfam" id="PF14559">
    <property type="entry name" value="TPR_19"/>
    <property type="match status" value="1"/>
</dbReference>
<dbReference type="GeneID" id="94833360"/>
<comment type="caution">
    <text evidence="2">The sequence shown here is derived from an EMBL/GenBank/DDBJ whole genome shotgun (WGS) entry which is preliminary data.</text>
</comment>
<dbReference type="OrthoDB" id="10508589at2759"/>
<proteinExistence type="predicted"/>